<evidence type="ECO:0000256" key="7">
    <source>
        <dbReference type="ARBA" id="ARBA00022967"/>
    </source>
</evidence>
<dbReference type="SMART" id="SM00382">
    <property type="entry name" value="AAA"/>
    <property type="match status" value="1"/>
</dbReference>
<keyword evidence="8" id="KW-0472">Membrane</keyword>
<feature type="domain" description="ABC transporter" evidence="9">
    <location>
        <begin position="6"/>
        <end position="243"/>
    </location>
</feature>
<evidence type="ECO:0000313" key="11">
    <source>
        <dbReference type="Proteomes" id="UP000886741"/>
    </source>
</evidence>
<accession>A0A9D1F9D0</accession>
<evidence type="ECO:0000256" key="8">
    <source>
        <dbReference type="ARBA" id="ARBA00023136"/>
    </source>
</evidence>
<evidence type="ECO:0000256" key="3">
    <source>
        <dbReference type="ARBA" id="ARBA00022475"/>
    </source>
</evidence>
<dbReference type="InterPro" id="IPR027417">
    <property type="entry name" value="P-loop_NTPase"/>
</dbReference>
<dbReference type="FunFam" id="3.40.50.300:FF:000127">
    <property type="entry name" value="Ribose import ATP-binding protein RbsA"/>
    <property type="match status" value="1"/>
</dbReference>
<evidence type="ECO:0000256" key="1">
    <source>
        <dbReference type="ARBA" id="ARBA00004202"/>
    </source>
</evidence>
<evidence type="ECO:0000259" key="9">
    <source>
        <dbReference type="PROSITE" id="PS50893"/>
    </source>
</evidence>
<dbReference type="Pfam" id="PF00005">
    <property type="entry name" value="ABC_tran"/>
    <property type="match status" value="2"/>
</dbReference>
<keyword evidence="5" id="KW-0547">Nucleotide-binding</keyword>
<reference evidence="10" key="1">
    <citation type="submission" date="2020-10" db="EMBL/GenBank/DDBJ databases">
        <authorList>
            <person name="Gilroy R."/>
        </authorList>
    </citation>
    <scope>NUCLEOTIDE SEQUENCE</scope>
    <source>
        <strain evidence="10">ChiBcec16-1751</strain>
    </source>
</reference>
<protein>
    <submittedName>
        <fullName evidence="10">ABC transporter ATP-binding protein</fullName>
    </submittedName>
</protein>
<dbReference type="InterPro" id="IPR003439">
    <property type="entry name" value="ABC_transporter-like_ATP-bd"/>
</dbReference>
<keyword evidence="6 10" id="KW-0067">ATP-binding</keyword>
<dbReference type="CDD" id="cd03215">
    <property type="entry name" value="ABC_Carb_Monos_II"/>
    <property type="match status" value="1"/>
</dbReference>
<dbReference type="AlphaFoldDB" id="A0A9D1F9D0"/>
<dbReference type="GO" id="GO:0016887">
    <property type="term" value="F:ATP hydrolysis activity"/>
    <property type="evidence" value="ECO:0007669"/>
    <property type="project" value="InterPro"/>
</dbReference>
<dbReference type="InterPro" id="IPR017871">
    <property type="entry name" value="ABC_transporter-like_CS"/>
</dbReference>
<dbReference type="CDD" id="cd03216">
    <property type="entry name" value="ABC_Carb_Monos_I"/>
    <property type="match status" value="1"/>
</dbReference>
<keyword evidence="3" id="KW-1003">Cell membrane</keyword>
<dbReference type="InterPro" id="IPR003593">
    <property type="entry name" value="AAA+_ATPase"/>
</dbReference>
<keyword evidence="7" id="KW-1278">Translocase</keyword>
<keyword evidence="4" id="KW-0677">Repeat</keyword>
<name>A0A9D1F9D0_9FIRM</name>
<evidence type="ECO:0000256" key="6">
    <source>
        <dbReference type="ARBA" id="ARBA00022840"/>
    </source>
</evidence>
<sequence>MEKNILVMENIRKVYSNGFIANENVTLAVDEGEIHALVGENGAGKSTLMKVLFGVEKPEDGRILLHGKEVQIDNPNVAIQLGIGMVYQHFMLVPSLTVAENLIIGMEPRKGRIFYDGHKAVELAMETAKKYNFDIDPKAPVSTLSVGQKQKVEILKVLIRGARIIILDEPTAVLTPQETRELFIELKGLKQQGYTIIFISHKLNEVTELCDRVTVMRAGKSVCVRNICDVSEADISRMMVGRDVILEIDKAPKHVQEVVLDVKGITKYLNQDKKILDDVSFRVRRGEILGVAGVEGNGQKEISEIITGLDRNFVGEAYVCHPPKNVRDCTVRELRESGVAHISEDRMTYGIVGDGSISDNIIADRYYKPEFQKHHLLDFQKIHTLSDELIKEYKVKCDGRDQPIRMLSGGNMQKVVTAREFTANASLIVANQPTRGIDIGASDFIRRRLVQLRTEGAGVLLISADLNEVLEVSDSLMVMHNGRIAAYFENAKSVSEDELGEYMLGVKHMSDEEIQEAMYRA</sequence>
<dbReference type="PROSITE" id="PS00211">
    <property type="entry name" value="ABC_TRANSPORTER_1"/>
    <property type="match status" value="1"/>
</dbReference>
<feature type="domain" description="ABC transporter" evidence="9">
    <location>
        <begin position="260"/>
        <end position="506"/>
    </location>
</feature>
<evidence type="ECO:0000256" key="4">
    <source>
        <dbReference type="ARBA" id="ARBA00022737"/>
    </source>
</evidence>
<dbReference type="InterPro" id="IPR050107">
    <property type="entry name" value="ABC_carbohydrate_import_ATPase"/>
</dbReference>
<evidence type="ECO:0000256" key="5">
    <source>
        <dbReference type="ARBA" id="ARBA00022741"/>
    </source>
</evidence>
<keyword evidence="2" id="KW-0813">Transport</keyword>
<evidence type="ECO:0000256" key="2">
    <source>
        <dbReference type="ARBA" id="ARBA00022448"/>
    </source>
</evidence>
<comment type="caution">
    <text evidence="10">The sequence shown here is derived from an EMBL/GenBank/DDBJ whole genome shotgun (WGS) entry which is preliminary data.</text>
</comment>
<dbReference type="GO" id="GO:0005886">
    <property type="term" value="C:plasma membrane"/>
    <property type="evidence" value="ECO:0007669"/>
    <property type="project" value="UniProtKB-SubCell"/>
</dbReference>
<dbReference type="Gene3D" id="3.40.50.300">
    <property type="entry name" value="P-loop containing nucleotide triphosphate hydrolases"/>
    <property type="match status" value="2"/>
</dbReference>
<gene>
    <name evidence="10" type="ORF">IAA83_03645</name>
</gene>
<dbReference type="PANTHER" id="PTHR43790:SF4">
    <property type="entry name" value="GUANOSINE IMPORT ATP-BINDING PROTEIN NUPO"/>
    <property type="match status" value="1"/>
</dbReference>
<dbReference type="GO" id="GO:0005524">
    <property type="term" value="F:ATP binding"/>
    <property type="evidence" value="ECO:0007669"/>
    <property type="project" value="UniProtKB-KW"/>
</dbReference>
<organism evidence="10 11">
    <name type="scientific">Candidatus Avoscillospira avistercoris</name>
    <dbReference type="NCBI Taxonomy" id="2840707"/>
    <lineage>
        <taxon>Bacteria</taxon>
        <taxon>Bacillati</taxon>
        <taxon>Bacillota</taxon>
        <taxon>Clostridia</taxon>
        <taxon>Eubacteriales</taxon>
        <taxon>Oscillospiraceae</taxon>
        <taxon>Oscillospiraceae incertae sedis</taxon>
        <taxon>Candidatus Avoscillospira</taxon>
    </lineage>
</organism>
<dbReference type="PANTHER" id="PTHR43790">
    <property type="entry name" value="CARBOHYDRATE TRANSPORT ATP-BINDING PROTEIN MG119-RELATED"/>
    <property type="match status" value="1"/>
</dbReference>
<comment type="subcellular location">
    <subcellularLocation>
        <location evidence="1">Cell membrane</location>
        <topology evidence="1">Peripheral membrane protein</topology>
    </subcellularLocation>
</comment>
<proteinExistence type="predicted"/>
<dbReference type="Proteomes" id="UP000886741">
    <property type="component" value="Unassembled WGS sequence"/>
</dbReference>
<dbReference type="EMBL" id="DVJJ01000058">
    <property type="protein sequence ID" value="HIS64451.1"/>
    <property type="molecule type" value="Genomic_DNA"/>
</dbReference>
<evidence type="ECO:0000313" key="10">
    <source>
        <dbReference type="EMBL" id="HIS64451.1"/>
    </source>
</evidence>
<dbReference type="SUPFAM" id="SSF52540">
    <property type="entry name" value="P-loop containing nucleoside triphosphate hydrolases"/>
    <property type="match status" value="2"/>
</dbReference>
<dbReference type="PROSITE" id="PS50893">
    <property type="entry name" value="ABC_TRANSPORTER_2"/>
    <property type="match status" value="2"/>
</dbReference>
<reference evidence="10" key="2">
    <citation type="journal article" date="2021" name="PeerJ">
        <title>Extensive microbial diversity within the chicken gut microbiome revealed by metagenomics and culture.</title>
        <authorList>
            <person name="Gilroy R."/>
            <person name="Ravi A."/>
            <person name="Getino M."/>
            <person name="Pursley I."/>
            <person name="Horton D.L."/>
            <person name="Alikhan N.F."/>
            <person name="Baker D."/>
            <person name="Gharbi K."/>
            <person name="Hall N."/>
            <person name="Watson M."/>
            <person name="Adriaenssens E.M."/>
            <person name="Foster-Nyarko E."/>
            <person name="Jarju S."/>
            <person name="Secka A."/>
            <person name="Antonio M."/>
            <person name="Oren A."/>
            <person name="Chaudhuri R.R."/>
            <person name="La Ragione R."/>
            <person name="Hildebrand F."/>
            <person name="Pallen M.J."/>
        </authorList>
    </citation>
    <scope>NUCLEOTIDE SEQUENCE</scope>
    <source>
        <strain evidence="10">ChiBcec16-1751</strain>
    </source>
</reference>